<dbReference type="OrthoDB" id="9807456at2"/>
<evidence type="ECO:0000256" key="1">
    <source>
        <dbReference type="ARBA" id="ARBA00008023"/>
    </source>
</evidence>
<comment type="similarity">
    <text evidence="1 10 11">Belongs to the HAM1 NTPase family.</text>
</comment>
<dbReference type="GO" id="GO:0046872">
    <property type="term" value="F:metal ion binding"/>
    <property type="evidence" value="ECO:0007669"/>
    <property type="project" value="UniProtKB-KW"/>
</dbReference>
<comment type="subunit">
    <text evidence="2 10">Homodimer.</text>
</comment>
<feature type="binding site" evidence="10">
    <location>
        <position position="68"/>
    </location>
    <ligand>
        <name>substrate</name>
    </ligand>
</feature>
<dbReference type="CDD" id="cd00515">
    <property type="entry name" value="HAM1"/>
    <property type="match status" value="1"/>
</dbReference>
<proteinExistence type="inferred from homology"/>
<feature type="binding site" evidence="10">
    <location>
        <position position="170"/>
    </location>
    <ligand>
        <name>substrate</name>
    </ligand>
</feature>
<accession>A0A1W2GBQ1</accession>
<dbReference type="GO" id="GO:0036222">
    <property type="term" value="F:XTP diphosphatase activity"/>
    <property type="evidence" value="ECO:0007669"/>
    <property type="project" value="UniProtKB-UniRule"/>
</dbReference>
<dbReference type="GO" id="GO:0009146">
    <property type="term" value="P:purine nucleoside triphosphate catabolic process"/>
    <property type="evidence" value="ECO:0007669"/>
    <property type="project" value="UniProtKB-UniRule"/>
</dbReference>
<evidence type="ECO:0000256" key="2">
    <source>
        <dbReference type="ARBA" id="ARBA00011738"/>
    </source>
</evidence>
<sequence length="191" mass="21109">MKICFATHNENKLREINQILSDFEIVGLDEMGCTEEIPETGATLEENSQIKADFVASNYNVSCFADDTGLEVEALKGAPGVYSARYAGDGRDNLSNINLLLKNLEPHSNKSARFRTVITLILKGEMYQFEGVVNGTIISELKGEKGFGYDPVFIPDGHNQTFAEMSANEKNKISHRGRAVAKLVEFLENQA</sequence>
<comment type="catalytic activity">
    <reaction evidence="9 10">
        <text>XTP + H2O = XMP + diphosphate + H(+)</text>
        <dbReference type="Rhea" id="RHEA:28610"/>
        <dbReference type="ChEBI" id="CHEBI:15377"/>
        <dbReference type="ChEBI" id="CHEBI:15378"/>
        <dbReference type="ChEBI" id="CHEBI:33019"/>
        <dbReference type="ChEBI" id="CHEBI:57464"/>
        <dbReference type="ChEBI" id="CHEBI:61314"/>
        <dbReference type="EC" id="3.6.1.66"/>
    </reaction>
</comment>
<evidence type="ECO:0000256" key="10">
    <source>
        <dbReference type="HAMAP-Rule" id="MF_01405"/>
    </source>
</evidence>
<dbReference type="Proteomes" id="UP000192472">
    <property type="component" value="Unassembled WGS sequence"/>
</dbReference>
<dbReference type="GO" id="GO:0005829">
    <property type="term" value="C:cytosol"/>
    <property type="evidence" value="ECO:0007669"/>
    <property type="project" value="TreeGrafter"/>
</dbReference>
<feature type="active site" description="Proton acceptor" evidence="10">
    <location>
        <position position="67"/>
    </location>
</feature>
<dbReference type="EMBL" id="FWYF01000002">
    <property type="protein sequence ID" value="SMD33768.1"/>
    <property type="molecule type" value="Genomic_DNA"/>
</dbReference>
<keyword evidence="5 10" id="KW-0378">Hydrolase</keyword>
<keyword evidence="6 10" id="KW-0460">Magnesium</keyword>
<dbReference type="GO" id="GO:0000166">
    <property type="term" value="F:nucleotide binding"/>
    <property type="evidence" value="ECO:0007669"/>
    <property type="project" value="UniProtKB-KW"/>
</dbReference>
<evidence type="ECO:0000256" key="5">
    <source>
        <dbReference type="ARBA" id="ARBA00022801"/>
    </source>
</evidence>
<dbReference type="GO" id="GO:0035870">
    <property type="term" value="F:dITP diphosphatase activity"/>
    <property type="evidence" value="ECO:0007669"/>
    <property type="project" value="UniProtKB-UniRule"/>
</dbReference>
<evidence type="ECO:0000256" key="11">
    <source>
        <dbReference type="RuleBase" id="RU003781"/>
    </source>
</evidence>
<protein>
    <recommendedName>
        <fullName evidence="10">dITP/XTP pyrophosphatase</fullName>
        <ecNumber evidence="10">3.6.1.66</ecNumber>
    </recommendedName>
    <alternativeName>
        <fullName evidence="10">Non-canonical purine NTP pyrophosphatase</fullName>
    </alternativeName>
    <alternativeName>
        <fullName evidence="10">Non-standard purine NTP pyrophosphatase</fullName>
    </alternativeName>
    <alternativeName>
        <fullName evidence="10">Nucleoside-triphosphate diphosphatase</fullName>
    </alternativeName>
    <alternativeName>
        <fullName evidence="10">Nucleoside-triphosphate pyrophosphatase</fullName>
        <shortName evidence="10">NTPase</shortName>
    </alternativeName>
</protein>
<feature type="binding site" evidence="10">
    <location>
        <begin position="7"/>
        <end position="12"/>
    </location>
    <ligand>
        <name>substrate</name>
    </ligand>
</feature>
<dbReference type="HAMAP" id="MF_01405">
    <property type="entry name" value="Non_canon_purine_NTPase"/>
    <property type="match status" value="1"/>
</dbReference>
<dbReference type="STRING" id="692418.SAMN04488029_1656"/>
<feature type="binding site" evidence="10">
    <location>
        <begin position="147"/>
        <end position="150"/>
    </location>
    <ligand>
        <name>substrate</name>
    </ligand>
</feature>
<evidence type="ECO:0000256" key="3">
    <source>
        <dbReference type="ARBA" id="ARBA00022723"/>
    </source>
</evidence>
<dbReference type="Pfam" id="PF01725">
    <property type="entry name" value="Ham1p_like"/>
    <property type="match status" value="1"/>
</dbReference>
<dbReference type="PANTHER" id="PTHR11067">
    <property type="entry name" value="INOSINE TRIPHOSPHATE PYROPHOSPHATASE/HAM1 PROTEIN"/>
    <property type="match status" value="1"/>
</dbReference>
<evidence type="ECO:0000313" key="12">
    <source>
        <dbReference type="EMBL" id="SMD33768.1"/>
    </source>
</evidence>
<dbReference type="SUPFAM" id="SSF52972">
    <property type="entry name" value="ITPase-like"/>
    <property type="match status" value="1"/>
</dbReference>
<dbReference type="FunFam" id="3.90.950.10:FF:000001">
    <property type="entry name" value="dITP/XTP pyrophosphatase"/>
    <property type="match status" value="1"/>
</dbReference>
<evidence type="ECO:0000256" key="4">
    <source>
        <dbReference type="ARBA" id="ARBA00022741"/>
    </source>
</evidence>
<evidence type="ECO:0000256" key="9">
    <source>
        <dbReference type="ARBA" id="ARBA00052017"/>
    </source>
</evidence>
<dbReference type="PANTHER" id="PTHR11067:SF9">
    <property type="entry name" value="INOSINE TRIPHOSPHATE PYROPHOSPHATASE"/>
    <property type="match status" value="1"/>
</dbReference>
<gene>
    <name evidence="12" type="ORF">SAMN04488029_1656</name>
</gene>
<organism evidence="12 13">
    <name type="scientific">Reichenbachiella faecimaris</name>
    <dbReference type="NCBI Taxonomy" id="692418"/>
    <lineage>
        <taxon>Bacteria</taxon>
        <taxon>Pseudomonadati</taxon>
        <taxon>Bacteroidota</taxon>
        <taxon>Cytophagia</taxon>
        <taxon>Cytophagales</taxon>
        <taxon>Reichenbachiellaceae</taxon>
        <taxon>Reichenbachiella</taxon>
    </lineage>
</organism>
<name>A0A1W2GBQ1_REIFA</name>
<comment type="catalytic activity">
    <reaction evidence="8 10">
        <text>dITP + H2O = dIMP + diphosphate + H(+)</text>
        <dbReference type="Rhea" id="RHEA:28342"/>
        <dbReference type="ChEBI" id="CHEBI:15377"/>
        <dbReference type="ChEBI" id="CHEBI:15378"/>
        <dbReference type="ChEBI" id="CHEBI:33019"/>
        <dbReference type="ChEBI" id="CHEBI:61194"/>
        <dbReference type="ChEBI" id="CHEBI:61382"/>
        <dbReference type="EC" id="3.6.1.66"/>
    </reaction>
</comment>
<evidence type="ECO:0000256" key="8">
    <source>
        <dbReference type="ARBA" id="ARBA00051875"/>
    </source>
</evidence>
<dbReference type="InterPro" id="IPR002637">
    <property type="entry name" value="RdgB/HAM1"/>
</dbReference>
<dbReference type="InterPro" id="IPR020922">
    <property type="entry name" value="dITP/XTP_pyrophosphatase"/>
</dbReference>
<reference evidence="12 13" key="1">
    <citation type="submission" date="2017-04" db="EMBL/GenBank/DDBJ databases">
        <authorList>
            <person name="Afonso C.L."/>
            <person name="Miller P.J."/>
            <person name="Scott M.A."/>
            <person name="Spackman E."/>
            <person name="Goraichik I."/>
            <person name="Dimitrov K.M."/>
            <person name="Suarez D.L."/>
            <person name="Swayne D.E."/>
        </authorList>
    </citation>
    <scope>NUCLEOTIDE SEQUENCE [LARGE SCALE GENOMIC DNA]</scope>
    <source>
        <strain evidence="12 13">DSM 26133</strain>
    </source>
</reference>
<keyword evidence="4 10" id="KW-0547">Nucleotide-binding</keyword>
<dbReference type="GO" id="GO:0017111">
    <property type="term" value="F:ribonucleoside triphosphate phosphatase activity"/>
    <property type="evidence" value="ECO:0007669"/>
    <property type="project" value="InterPro"/>
</dbReference>
<keyword evidence="13" id="KW-1185">Reference proteome</keyword>
<dbReference type="AlphaFoldDB" id="A0A1W2GBQ1"/>
<dbReference type="InterPro" id="IPR029001">
    <property type="entry name" value="ITPase-like_fam"/>
</dbReference>
<evidence type="ECO:0000313" key="13">
    <source>
        <dbReference type="Proteomes" id="UP000192472"/>
    </source>
</evidence>
<dbReference type="NCBIfam" id="TIGR00042">
    <property type="entry name" value="RdgB/HAM1 family non-canonical purine NTP pyrophosphatase"/>
    <property type="match status" value="1"/>
</dbReference>
<feature type="binding site" evidence="10">
    <location>
        <position position="67"/>
    </location>
    <ligand>
        <name>Mg(2+)</name>
        <dbReference type="ChEBI" id="CHEBI:18420"/>
    </ligand>
</feature>
<dbReference type="Gene3D" id="3.90.950.10">
    <property type="match status" value="1"/>
</dbReference>
<dbReference type="NCBIfam" id="NF011398">
    <property type="entry name" value="PRK14823.1"/>
    <property type="match status" value="1"/>
</dbReference>
<comment type="caution">
    <text evidence="10">Lacks conserved residue(s) required for the propagation of feature annotation.</text>
</comment>
<comment type="catalytic activity">
    <reaction evidence="10">
        <text>ITP + H2O = IMP + diphosphate + H(+)</text>
        <dbReference type="Rhea" id="RHEA:29399"/>
        <dbReference type="ChEBI" id="CHEBI:15377"/>
        <dbReference type="ChEBI" id="CHEBI:15378"/>
        <dbReference type="ChEBI" id="CHEBI:33019"/>
        <dbReference type="ChEBI" id="CHEBI:58053"/>
        <dbReference type="ChEBI" id="CHEBI:61402"/>
        <dbReference type="EC" id="3.6.1.66"/>
    </reaction>
</comment>
<dbReference type="RefSeq" id="WP_084373182.1">
    <property type="nucleotide sequence ID" value="NZ_FWYF01000002.1"/>
</dbReference>
<evidence type="ECO:0000256" key="6">
    <source>
        <dbReference type="ARBA" id="ARBA00022842"/>
    </source>
</evidence>
<comment type="cofactor">
    <cofactor evidence="10">
        <name>Mg(2+)</name>
        <dbReference type="ChEBI" id="CHEBI:18420"/>
    </cofactor>
    <text evidence="10">Binds 1 Mg(2+) ion per subunit.</text>
</comment>
<keyword evidence="7 10" id="KW-0546">Nucleotide metabolism</keyword>
<feature type="binding site" evidence="10">
    <location>
        <begin position="175"/>
        <end position="176"/>
    </location>
    <ligand>
        <name>substrate</name>
    </ligand>
</feature>
<dbReference type="EC" id="3.6.1.66" evidence="10"/>
<keyword evidence="3 10" id="KW-0479">Metal-binding</keyword>
<evidence type="ECO:0000256" key="7">
    <source>
        <dbReference type="ARBA" id="ARBA00023080"/>
    </source>
</evidence>
<dbReference type="GO" id="GO:0009117">
    <property type="term" value="P:nucleotide metabolic process"/>
    <property type="evidence" value="ECO:0007669"/>
    <property type="project" value="UniProtKB-KW"/>
</dbReference>
<comment type="function">
    <text evidence="10">Pyrophosphatase that catalyzes the hydrolysis of nucleoside triphosphates to their monophosphate derivatives, with a high preference for the non-canonical purine nucleotides XTP (xanthosine triphosphate), dITP (deoxyinosine triphosphate) and ITP. Seems to function as a house-cleaning enzyme that removes non-canonical purine nucleotides from the nucleotide pool, thus preventing their incorporation into DNA/RNA and avoiding chromosomal lesions.</text>
</comment>
<dbReference type="GO" id="GO:0036220">
    <property type="term" value="F:ITP diphosphatase activity"/>
    <property type="evidence" value="ECO:0007669"/>
    <property type="project" value="UniProtKB-UniRule"/>
</dbReference>